<feature type="transmembrane region" description="Helical" evidence="6">
    <location>
        <begin position="521"/>
        <end position="538"/>
    </location>
</feature>
<evidence type="ECO:0000256" key="1">
    <source>
        <dbReference type="ARBA" id="ARBA00004141"/>
    </source>
</evidence>
<comment type="caution">
    <text evidence="8">The sequence shown here is derived from an EMBL/GenBank/DDBJ whole genome shotgun (WGS) entry which is preliminary data.</text>
</comment>
<keyword evidence="2 6" id="KW-0812">Transmembrane</keyword>
<dbReference type="AlphaFoldDB" id="A0AAD8EYA4"/>
<evidence type="ECO:0000259" key="7">
    <source>
        <dbReference type="PROSITE" id="PS50850"/>
    </source>
</evidence>
<feature type="region of interest" description="Disordered" evidence="5">
    <location>
        <begin position="281"/>
        <end position="319"/>
    </location>
</feature>
<dbReference type="PROSITE" id="PS50850">
    <property type="entry name" value="MFS"/>
    <property type="match status" value="1"/>
</dbReference>
<evidence type="ECO:0000256" key="2">
    <source>
        <dbReference type="ARBA" id="ARBA00022692"/>
    </source>
</evidence>
<proteinExistence type="predicted"/>
<evidence type="ECO:0000313" key="8">
    <source>
        <dbReference type="EMBL" id="KAK0043551.1"/>
    </source>
</evidence>
<protein>
    <submittedName>
        <fullName evidence="8">Sialin-like isoform X1</fullName>
    </submittedName>
</protein>
<dbReference type="FunFam" id="1.20.1250.20:FF:000532">
    <property type="entry name" value="SLC (SoLute Carrier) homolog"/>
    <property type="match status" value="1"/>
</dbReference>
<keyword evidence="9" id="KW-1185">Reference proteome</keyword>
<keyword evidence="4 6" id="KW-0472">Membrane</keyword>
<name>A0AAD8EYA4_BIOPF</name>
<evidence type="ECO:0000256" key="4">
    <source>
        <dbReference type="ARBA" id="ARBA00023136"/>
    </source>
</evidence>
<keyword evidence="3 6" id="KW-1133">Transmembrane helix</keyword>
<organism evidence="8 9">
    <name type="scientific">Biomphalaria pfeifferi</name>
    <name type="common">Bloodfluke planorb</name>
    <name type="synonym">Freshwater snail</name>
    <dbReference type="NCBI Taxonomy" id="112525"/>
    <lineage>
        <taxon>Eukaryota</taxon>
        <taxon>Metazoa</taxon>
        <taxon>Spiralia</taxon>
        <taxon>Lophotrochozoa</taxon>
        <taxon>Mollusca</taxon>
        <taxon>Gastropoda</taxon>
        <taxon>Heterobranchia</taxon>
        <taxon>Euthyneura</taxon>
        <taxon>Panpulmonata</taxon>
        <taxon>Hygrophila</taxon>
        <taxon>Lymnaeoidea</taxon>
        <taxon>Planorbidae</taxon>
        <taxon>Biomphalaria</taxon>
    </lineage>
</organism>
<dbReference type="GO" id="GO:0016020">
    <property type="term" value="C:membrane"/>
    <property type="evidence" value="ECO:0007669"/>
    <property type="project" value="UniProtKB-SubCell"/>
</dbReference>
<feature type="transmembrane region" description="Helical" evidence="6">
    <location>
        <begin position="481"/>
        <end position="500"/>
    </location>
</feature>
<feature type="transmembrane region" description="Helical" evidence="6">
    <location>
        <begin position="550"/>
        <end position="570"/>
    </location>
</feature>
<feature type="transmembrane region" description="Helical" evidence="6">
    <location>
        <begin position="780"/>
        <end position="803"/>
    </location>
</feature>
<evidence type="ECO:0000256" key="3">
    <source>
        <dbReference type="ARBA" id="ARBA00022989"/>
    </source>
</evidence>
<feature type="compositionally biased region" description="Basic and acidic residues" evidence="5">
    <location>
        <begin position="296"/>
        <end position="307"/>
    </location>
</feature>
<feature type="transmembrane region" description="Helical" evidence="6">
    <location>
        <begin position="427"/>
        <end position="449"/>
    </location>
</feature>
<dbReference type="InterPro" id="IPR020846">
    <property type="entry name" value="MFS_dom"/>
</dbReference>
<evidence type="ECO:0000313" key="9">
    <source>
        <dbReference type="Proteomes" id="UP001233172"/>
    </source>
</evidence>
<evidence type="ECO:0000256" key="5">
    <source>
        <dbReference type="SAM" id="MobiDB-lite"/>
    </source>
</evidence>
<feature type="transmembrane region" description="Helical" evidence="6">
    <location>
        <begin position="657"/>
        <end position="678"/>
    </location>
</feature>
<feature type="transmembrane region" description="Helical" evidence="6">
    <location>
        <begin position="715"/>
        <end position="737"/>
    </location>
</feature>
<dbReference type="InterPro" id="IPR036259">
    <property type="entry name" value="MFS_trans_sf"/>
</dbReference>
<dbReference type="PANTHER" id="PTHR11662">
    <property type="entry name" value="SOLUTE CARRIER FAMILY 17"/>
    <property type="match status" value="1"/>
</dbReference>
<dbReference type="EMBL" id="JASAOG010000214">
    <property type="protein sequence ID" value="KAK0043551.1"/>
    <property type="molecule type" value="Genomic_DNA"/>
</dbReference>
<dbReference type="PANTHER" id="PTHR11662:SF399">
    <property type="entry name" value="FI19708P1-RELATED"/>
    <property type="match status" value="1"/>
</dbReference>
<feature type="transmembrane region" description="Helical" evidence="6">
    <location>
        <begin position="615"/>
        <end position="637"/>
    </location>
</feature>
<dbReference type="InterPro" id="IPR011701">
    <property type="entry name" value="MFS"/>
</dbReference>
<accession>A0AAD8EYA4</accession>
<reference evidence="8" key="1">
    <citation type="journal article" date="2023" name="PLoS Negl. Trop. Dis.">
        <title>A genome sequence for Biomphalaria pfeifferi, the major vector snail for the human-infecting parasite Schistosoma mansoni.</title>
        <authorList>
            <person name="Bu L."/>
            <person name="Lu L."/>
            <person name="Laidemitt M.R."/>
            <person name="Zhang S.M."/>
            <person name="Mutuku M."/>
            <person name="Mkoji G."/>
            <person name="Steinauer M."/>
            <person name="Loker E.S."/>
        </authorList>
    </citation>
    <scope>NUCLEOTIDE SEQUENCE</scope>
    <source>
        <strain evidence="8">KasaAsao</strain>
    </source>
</reference>
<gene>
    <name evidence="8" type="ORF">Bpfe_027017</name>
</gene>
<dbReference type="SUPFAM" id="SSF103473">
    <property type="entry name" value="MFS general substrate transporter"/>
    <property type="match status" value="1"/>
</dbReference>
<dbReference type="Gene3D" id="1.20.1250.20">
    <property type="entry name" value="MFS general substrate transporter like domains"/>
    <property type="match status" value="2"/>
</dbReference>
<feature type="domain" description="Major facilitator superfamily (MFS) profile" evidence="7">
    <location>
        <begin position="348"/>
        <end position="807"/>
    </location>
</feature>
<dbReference type="InterPro" id="IPR050382">
    <property type="entry name" value="MFS_Na/Anion_cotransporter"/>
</dbReference>
<dbReference type="GO" id="GO:0022857">
    <property type="term" value="F:transmembrane transporter activity"/>
    <property type="evidence" value="ECO:0007669"/>
    <property type="project" value="InterPro"/>
</dbReference>
<reference evidence="8" key="2">
    <citation type="submission" date="2023-04" db="EMBL/GenBank/DDBJ databases">
        <authorList>
            <person name="Bu L."/>
            <person name="Lu L."/>
            <person name="Laidemitt M.R."/>
            <person name="Zhang S.M."/>
            <person name="Mutuku M."/>
            <person name="Mkoji G."/>
            <person name="Steinauer M."/>
            <person name="Loker E.S."/>
        </authorList>
    </citation>
    <scope>NUCLEOTIDE SEQUENCE</scope>
    <source>
        <strain evidence="8">KasaAsao</strain>
        <tissue evidence="8">Whole Snail</tissue>
    </source>
</reference>
<feature type="transmembrane region" description="Helical" evidence="6">
    <location>
        <begin position="690"/>
        <end position="709"/>
    </location>
</feature>
<feature type="transmembrane region" description="Helical" evidence="6">
    <location>
        <begin position="749"/>
        <end position="774"/>
    </location>
</feature>
<dbReference type="Proteomes" id="UP001233172">
    <property type="component" value="Unassembled WGS sequence"/>
</dbReference>
<sequence length="916" mass="101189">MRPSIIKDPGETKIADLSEMNTSGSRVNCSLGLEDIKTSRNNSLSSLQLCEQLCDILPLSEQSRLTFPKDDKIIQTDNYVGSNSLFKAKAFEDLGIESIYANEDYFFNGNIYEDINCTTKHLDKGDSSLSRNMTCCSERLPCVSQIKSLPLCVQQTTPPDSGVCSESTSTLTQMNNTSDCDSYCNSDDAVSEKISALLNNPQEQALTARIQSDEILCSNCECVSCNSLNTELAYTSHNLTTCTENISPEPDQRTSTSTTVSGTDELLLHVVAKLASRQNCLKEKENPQSNGSDVSEQPRKSDKDSSKRNKYTQLKRTQGVPKESSLSKYTSCRWVLAYMCFMGRFVQTALRQCMGVAVLGMTMRRTFLVEEMYNATMDTTTPTNWSEAYNKSIDSYTQTFEAYNQREVLINKTYTEQEMSWDSIFEGVLLTSFNAGSIITPIIVGYLTTRYGGRNLMTFCLLCGGVFTVLLPVTARAHPSLIIALRLITGVALSGSDSLIQAMWAKWAPRYELASLTSCSYSGLSVAGVLTFLISGYLVSIGGNGRGWPYIFYVFGSLCLILAPIWWLTVYDSPESHPRITKKELAIITFTKQPELFHDKQPLKTPWMRIIKSPAVWVILMGHISNKWILSFMLSYLPRYFSDFFAFDLETDGLFSSLPFVGRIVSGLVTGYLSDWLLLRGLSVCKTRKLFQGIGCFGCALFSLFIALIPTLTTGLSISLLVLALSFQNVTSVAFRINLLDIAPRYAGLLNGVVSTIATVISLPAPVLTSLMIAGGSRDGWTIVFCLVAAFNFIGGLIFVIFAEGDVQDWAKSDYASLSSVTVDVPEVYRPTDSQLEVSVTDSSAQVDPKELQLPVPSQSKFKVKPLREVKSVPCSLRRGSKIAKVKVGRRATLDEGSLFKRVQNQAFSNLALADL</sequence>
<feature type="transmembrane region" description="Helical" evidence="6">
    <location>
        <begin position="456"/>
        <end position="475"/>
    </location>
</feature>
<comment type="subcellular location">
    <subcellularLocation>
        <location evidence="1">Membrane</location>
        <topology evidence="1">Multi-pass membrane protein</topology>
    </subcellularLocation>
</comment>
<dbReference type="Pfam" id="PF07690">
    <property type="entry name" value="MFS_1"/>
    <property type="match status" value="1"/>
</dbReference>
<evidence type="ECO:0000256" key="6">
    <source>
        <dbReference type="SAM" id="Phobius"/>
    </source>
</evidence>